<accession>A0ABN9RAH1</accession>
<feature type="compositionally biased region" description="Gly residues" evidence="1">
    <location>
        <begin position="26"/>
        <end position="35"/>
    </location>
</feature>
<comment type="caution">
    <text evidence="2">The sequence shown here is derived from an EMBL/GenBank/DDBJ whole genome shotgun (WGS) entry which is preliminary data.</text>
</comment>
<feature type="region of interest" description="Disordered" evidence="1">
    <location>
        <begin position="25"/>
        <end position="58"/>
    </location>
</feature>
<sequence length="238" mass="26493">TSIYPDLSRHYFTMPGVLAALTGSAAGSGGDGGQGLRDERKKGRTEGGTKEESKQIAEQIPDKQKKLFALMLKQILRLSQQCRDMSGVIFDTLIAPMTVAFITMMSEQTVAYAAETKSKGKEHTLGPPHIYAMGGLIKGLMTYGDSLGAQNNTDLATAWKEYDGYSVEQKCELILFCRQDKVFQKERRRITFATRDAKFRSILLACLSQVPQTTRKYGRAPASFMEREIQTFLEALLK</sequence>
<evidence type="ECO:0000256" key="1">
    <source>
        <dbReference type="SAM" id="MobiDB-lite"/>
    </source>
</evidence>
<evidence type="ECO:0000313" key="3">
    <source>
        <dbReference type="Proteomes" id="UP001189429"/>
    </source>
</evidence>
<gene>
    <name evidence="2" type="ORF">PCOR1329_LOCUS18447</name>
</gene>
<feature type="non-terminal residue" evidence="2">
    <location>
        <position position="1"/>
    </location>
</feature>
<name>A0ABN9RAH1_9DINO</name>
<keyword evidence="3" id="KW-1185">Reference proteome</keyword>
<dbReference type="EMBL" id="CAUYUJ010005793">
    <property type="protein sequence ID" value="CAK0814991.1"/>
    <property type="molecule type" value="Genomic_DNA"/>
</dbReference>
<reference evidence="2" key="1">
    <citation type="submission" date="2023-10" db="EMBL/GenBank/DDBJ databases">
        <authorList>
            <person name="Chen Y."/>
            <person name="Shah S."/>
            <person name="Dougan E. K."/>
            <person name="Thang M."/>
            <person name="Chan C."/>
        </authorList>
    </citation>
    <scope>NUCLEOTIDE SEQUENCE [LARGE SCALE GENOMIC DNA]</scope>
</reference>
<proteinExistence type="predicted"/>
<dbReference type="Proteomes" id="UP001189429">
    <property type="component" value="Unassembled WGS sequence"/>
</dbReference>
<feature type="compositionally biased region" description="Basic and acidic residues" evidence="1">
    <location>
        <begin position="36"/>
        <end position="58"/>
    </location>
</feature>
<organism evidence="2 3">
    <name type="scientific">Prorocentrum cordatum</name>
    <dbReference type="NCBI Taxonomy" id="2364126"/>
    <lineage>
        <taxon>Eukaryota</taxon>
        <taxon>Sar</taxon>
        <taxon>Alveolata</taxon>
        <taxon>Dinophyceae</taxon>
        <taxon>Prorocentrales</taxon>
        <taxon>Prorocentraceae</taxon>
        <taxon>Prorocentrum</taxon>
    </lineage>
</organism>
<evidence type="ECO:0000313" key="2">
    <source>
        <dbReference type="EMBL" id="CAK0814991.1"/>
    </source>
</evidence>
<protein>
    <submittedName>
        <fullName evidence="2">Uncharacterized protein</fullName>
    </submittedName>
</protein>